<dbReference type="InParanoid" id="A0A7M7P5Q9"/>
<dbReference type="PANTHER" id="PTHR47735">
    <property type="entry name" value="POTASSIUM VOLTAGE-GATED CHANNEL SUBFAMILY KQT MEMBER 4"/>
    <property type="match status" value="1"/>
</dbReference>
<feature type="transmembrane region" description="Helical" evidence="15">
    <location>
        <begin position="157"/>
        <end position="176"/>
    </location>
</feature>
<dbReference type="GO" id="GO:0071805">
    <property type="term" value="P:potassium ion transmembrane transport"/>
    <property type="evidence" value="ECO:0000318"/>
    <property type="project" value="GO_Central"/>
</dbReference>
<evidence type="ECO:0000256" key="8">
    <source>
        <dbReference type="ARBA" id="ARBA00022989"/>
    </source>
</evidence>
<evidence type="ECO:0000256" key="10">
    <source>
        <dbReference type="ARBA" id="ARBA00023136"/>
    </source>
</evidence>
<protein>
    <recommendedName>
        <fullName evidence="12">IKs producing slow voltage-gated potassium channel subunit alpha KvLQT1</fullName>
    </recommendedName>
</protein>
<dbReference type="PANTHER" id="PTHR47735:SF14">
    <property type="entry name" value="POTASSIUM VOLTAGE-GATED CHANNEL SUBFAMILY KQT MEMBER 1"/>
    <property type="match status" value="1"/>
</dbReference>
<evidence type="ECO:0000313" key="19">
    <source>
        <dbReference type="Proteomes" id="UP000007110"/>
    </source>
</evidence>
<dbReference type="PRINTS" id="PR00169">
    <property type="entry name" value="KCHANNEL"/>
</dbReference>
<keyword evidence="9" id="KW-0406">Ion transport</keyword>
<feature type="compositionally biased region" description="Low complexity" evidence="14">
    <location>
        <begin position="571"/>
        <end position="580"/>
    </location>
</feature>
<feature type="region of interest" description="Disordered" evidence="14">
    <location>
        <begin position="560"/>
        <end position="599"/>
    </location>
</feature>
<dbReference type="AlphaFoldDB" id="A0A7M7P5Q9"/>
<feature type="domain" description="Ion transport" evidence="16">
    <location>
        <begin position="52"/>
        <end position="252"/>
    </location>
</feature>
<dbReference type="FunCoup" id="A0A7M7P5Q9">
    <property type="interactions" value="576"/>
</dbReference>
<evidence type="ECO:0000256" key="14">
    <source>
        <dbReference type="SAM" id="MobiDB-lite"/>
    </source>
</evidence>
<keyword evidence="7" id="KW-0630">Potassium</keyword>
<keyword evidence="19" id="KW-1185">Reference proteome</keyword>
<feature type="transmembrane region" description="Helical" evidence="15">
    <location>
        <begin position="222"/>
        <end position="248"/>
    </location>
</feature>
<evidence type="ECO:0000256" key="9">
    <source>
        <dbReference type="ARBA" id="ARBA00023065"/>
    </source>
</evidence>
<dbReference type="SUPFAM" id="SSF81324">
    <property type="entry name" value="Voltage-gated potassium channels"/>
    <property type="match status" value="1"/>
</dbReference>
<reference evidence="18" key="2">
    <citation type="submission" date="2021-01" db="UniProtKB">
        <authorList>
            <consortium name="EnsemblMetazoa"/>
        </authorList>
    </citation>
    <scope>IDENTIFICATION</scope>
</reference>
<evidence type="ECO:0000259" key="17">
    <source>
        <dbReference type="Pfam" id="PF03520"/>
    </source>
</evidence>
<keyword evidence="10 15" id="KW-0472">Membrane</keyword>
<dbReference type="InterPro" id="IPR005821">
    <property type="entry name" value="Ion_trans_dom"/>
</dbReference>
<dbReference type="GO" id="GO:0008076">
    <property type="term" value="C:voltage-gated potassium channel complex"/>
    <property type="evidence" value="ECO:0000318"/>
    <property type="project" value="GO_Central"/>
</dbReference>
<keyword evidence="6" id="KW-0851">Voltage-gated channel</keyword>
<evidence type="ECO:0000256" key="2">
    <source>
        <dbReference type="ARBA" id="ARBA00022448"/>
    </source>
</evidence>
<dbReference type="OrthoDB" id="8879391at2759"/>
<dbReference type="InterPro" id="IPR013821">
    <property type="entry name" value="K_chnl_volt-dep_KCNQ_C"/>
</dbReference>
<dbReference type="PRINTS" id="PR01459">
    <property type="entry name" value="KCNQCHANNEL"/>
</dbReference>
<evidence type="ECO:0000256" key="12">
    <source>
        <dbReference type="ARBA" id="ARBA00032659"/>
    </source>
</evidence>
<keyword evidence="4" id="KW-0633">Potassium transport</keyword>
<dbReference type="InterPro" id="IPR003937">
    <property type="entry name" value="K_chnl_volt-dep_KCNQ"/>
</dbReference>
<evidence type="ECO:0000256" key="1">
    <source>
        <dbReference type="ARBA" id="ARBA00004651"/>
    </source>
</evidence>
<reference evidence="19" key="1">
    <citation type="submission" date="2015-02" db="EMBL/GenBank/DDBJ databases">
        <title>Genome sequencing for Strongylocentrotus purpuratus.</title>
        <authorList>
            <person name="Murali S."/>
            <person name="Liu Y."/>
            <person name="Vee V."/>
            <person name="English A."/>
            <person name="Wang M."/>
            <person name="Skinner E."/>
            <person name="Han Y."/>
            <person name="Muzny D.M."/>
            <person name="Worley K.C."/>
            <person name="Gibbs R.A."/>
        </authorList>
    </citation>
    <scope>NUCLEOTIDE SEQUENCE</scope>
</reference>
<name>A0A7M7P5Q9_STRPU</name>
<dbReference type="KEGG" id="spu:100889209"/>
<evidence type="ECO:0000259" key="16">
    <source>
        <dbReference type="Pfam" id="PF00520"/>
    </source>
</evidence>
<organism evidence="18 19">
    <name type="scientific">Strongylocentrotus purpuratus</name>
    <name type="common">Purple sea urchin</name>
    <dbReference type="NCBI Taxonomy" id="7668"/>
    <lineage>
        <taxon>Eukaryota</taxon>
        <taxon>Metazoa</taxon>
        <taxon>Echinodermata</taxon>
        <taxon>Eleutherozoa</taxon>
        <taxon>Echinozoa</taxon>
        <taxon>Echinoidea</taxon>
        <taxon>Euechinoidea</taxon>
        <taxon>Echinacea</taxon>
        <taxon>Camarodonta</taxon>
        <taxon>Echinidea</taxon>
        <taxon>Strongylocentrotidae</taxon>
        <taxon>Strongylocentrotus</taxon>
    </lineage>
</organism>
<evidence type="ECO:0000256" key="7">
    <source>
        <dbReference type="ARBA" id="ARBA00022958"/>
    </source>
</evidence>
<feature type="transmembrane region" description="Helical" evidence="15">
    <location>
        <begin position="92"/>
        <end position="110"/>
    </location>
</feature>
<evidence type="ECO:0000256" key="5">
    <source>
        <dbReference type="ARBA" id="ARBA00022692"/>
    </source>
</evidence>
<evidence type="ECO:0000256" key="3">
    <source>
        <dbReference type="ARBA" id="ARBA00022475"/>
    </source>
</evidence>
<dbReference type="GeneID" id="100889209"/>
<proteinExistence type="predicted"/>
<keyword evidence="2" id="KW-0813">Transport</keyword>
<dbReference type="FunFam" id="1.10.287.70:FF:000016">
    <property type="entry name" value="Putative potassium voltage-gated channel subfamily KQT member 2"/>
    <property type="match status" value="1"/>
</dbReference>
<dbReference type="GO" id="GO:0005249">
    <property type="term" value="F:voltage-gated potassium channel activity"/>
    <property type="evidence" value="ECO:0000318"/>
    <property type="project" value="GO_Central"/>
</dbReference>
<dbReference type="Gene3D" id="1.10.287.70">
    <property type="match status" value="1"/>
</dbReference>
<evidence type="ECO:0000256" key="6">
    <source>
        <dbReference type="ARBA" id="ARBA00022882"/>
    </source>
</evidence>
<dbReference type="RefSeq" id="XP_030845618.1">
    <property type="nucleotide sequence ID" value="XM_030989758.1"/>
</dbReference>
<keyword evidence="3" id="KW-1003">Cell membrane</keyword>
<keyword evidence="8 15" id="KW-1133">Transmembrane helix</keyword>
<feature type="transmembrane region" description="Helical" evidence="15">
    <location>
        <begin position="52"/>
        <end position="71"/>
    </location>
</feature>
<accession>A0A7M7P5Q9</accession>
<evidence type="ECO:0000256" key="13">
    <source>
        <dbReference type="ARBA" id="ARBA00034430"/>
    </source>
</evidence>
<comment type="subcellular location">
    <subcellularLocation>
        <location evidence="1">Cell membrane</location>
        <topology evidence="1">Multi-pass membrane protein</topology>
    </subcellularLocation>
</comment>
<dbReference type="EnsemblMetazoa" id="XM_030989758">
    <property type="protein sequence ID" value="XP_030845618"/>
    <property type="gene ID" value="LOC100889209"/>
</dbReference>
<evidence type="ECO:0000313" key="18">
    <source>
        <dbReference type="EnsemblMetazoa" id="XP_030845618"/>
    </source>
</evidence>
<evidence type="ECO:0000256" key="11">
    <source>
        <dbReference type="ARBA" id="ARBA00023303"/>
    </source>
</evidence>
<comment type="catalytic activity">
    <reaction evidence="13">
        <text>K(+)(in) = K(+)(out)</text>
        <dbReference type="Rhea" id="RHEA:29463"/>
        <dbReference type="ChEBI" id="CHEBI:29103"/>
    </reaction>
</comment>
<dbReference type="Proteomes" id="UP000007110">
    <property type="component" value="Unassembled WGS sequence"/>
</dbReference>
<dbReference type="Gene3D" id="6.10.140.1910">
    <property type="match status" value="2"/>
</dbReference>
<dbReference type="Pfam" id="PF03520">
    <property type="entry name" value="KCNQ_channel"/>
    <property type="match status" value="1"/>
</dbReference>
<feature type="domain" description="Potassium channel voltage dependent KCNQ C-terminal" evidence="17">
    <location>
        <begin position="448"/>
        <end position="548"/>
    </location>
</feature>
<evidence type="ECO:0000256" key="4">
    <source>
        <dbReference type="ARBA" id="ARBA00022538"/>
    </source>
</evidence>
<evidence type="ECO:0000256" key="15">
    <source>
        <dbReference type="SAM" id="Phobius"/>
    </source>
</evidence>
<dbReference type="Pfam" id="PF00520">
    <property type="entry name" value="Ion_trans"/>
    <property type="match status" value="1"/>
</dbReference>
<dbReference type="Gene3D" id="1.20.120.350">
    <property type="entry name" value="Voltage-gated potassium channels. Chain C"/>
    <property type="match status" value="1"/>
</dbReference>
<keyword evidence="5 15" id="KW-0812">Transmembrane</keyword>
<dbReference type="OMA" id="SICGANE"/>
<keyword evidence="11" id="KW-0407">Ion channel</keyword>
<dbReference type="InterPro" id="IPR027359">
    <property type="entry name" value="Volt_channel_dom_sf"/>
</dbReference>
<sequence length="599" mass="66951">MYPYFSTCSFHDPIPFTDRGRGFRDELNLDMYPYFSTCSFHDPIPFLFPAQLVQEIFLVVFFSCEYVVRLWSAGCRQQYQGLRGRLRFARKPILIIDLIVVISSTAVMCFGSEGQVFAASAIRGVRFLQILRMLHIDRQGGTWRLLGSVVFIHRQELITTLYIGFLGLIFTSYFVYLAEKDHIDAKGICQFETYADALWWGVVTVTTIGYGDKVPNTWLGKMIASCFSIFAISFFALPAGILGSGFALKVQHKQRQKHFSRQIPAAATLIQCAWRLYASNQEGFKSEATWKIHLAPSTPNLQQSVPNQLSGVVNSVKPHLALKRRKSSKLSLKEALLPTTLLELCEQPAANQNAANSNTSPPADKISPLMGGVACNLAGSVAVAAAGAGGDMVCYMEEPTAGNPNRKRAVELSVSDSSQRTMRMGDIVCLDPHDESDTYSLPYVPETITTLTDAHKNAIRAIRKIRYYVARRKFQQARKPYDVRDVIEQYSAGHLNMMVRIKELQRRIDTTLGKPASMHLGDRKRQTVVARVAVVEQNMQLMDRKLDKCMLLLNILVDRTTPQPVRRPKPSSKTTSSSSSSEDDEEEDSSRQAASGSTS</sequence>